<proteinExistence type="inferred from homology"/>
<dbReference type="Pfam" id="PF02594">
    <property type="entry name" value="DUF167"/>
    <property type="match status" value="1"/>
</dbReference>
<reference evidence="2" key="1">
    <citation type="journal article" date="2015" name="Nature">
        <title>Complex archaea that bridge the gap between prokaryotes and eukaryotes.</title>
        <authorList>
            <person name="Spang A."/>
            <person name="Saw J.H."/>
            <person name="Jorgensen S.L."/>
            <person name="Zaremba-Niedzwiedzka K."/>
            <person name="Martijn J."/>
            <person name="Lind A.E."/>
            <person name="van Eijk R."/>
            <person name="Schleper C."/>
            <person name="Guy L."/>
            <person name="Ettema T.J."/>
        </authorList>
    </citation>
    <scope>NUCLEOTIDE SEQUENCE</scope>
</reference>
<feature type="non-terminal residue" evidence="2">
    <location>
        <position position="77"/>
    </location>
</feature>
<dbReference type="AlphaFoldDB" id="A0A0F8YZ74"/>
<dbReference type="InterPro" id="IPR003746">
    <property type="entry name" value="DUF167"/>
</dbReference>
<evidence type="ECO:0000313" key="2">
    <source>
        <dbReference type="EMBL" id="KKK79180.1"/>
    </source>
</evidence>
<evidence type="ECO:0000256" key="1">
    <source>
        <dbReference type="ARBA" id="ARBA00010364"/>
    </source>
</evidence>
<dbReference type="SMART" id="SM01152">
    <property type="entry name" value="DUF167"/>
    <property type="match status" value="1"/>
</dbReference>
<accession>A0A0F8YZ74</accession>
<comment type="caution">
    <text evidence="2">The sequence shown here is derived from an EMBL/GenBank/DDBJ whole genome shotgun (WGS) entry which is preliminary data.</text>
</comment>
<sequence length="77" mass="8526">MIAVKAVPGASRDRVVGVLGDCLKVATSQPAEKGKANKAIAAQYDDLRAEERAKRQRGQIDDEQLQRNLAYWDKTEL</sequence>
<gene>
    <name evidence="2" type="ORF">LCGC14_2836110</name>
</gene>
<dbReference type="SUPFAM" id="SSF69786">
    <property type="entry name" value="YggU-like"/>
    <property type="match status" value="1"/>
</dbReference>
<dbReference type="NCBIfam" id="TIGR00251">
    <property type="entry name" value="DUF167 family protein"/>
    <property type="match status" value="1"/>
</dbReference>
<dbReference type="Gene3D" id="3.30.1200.10">
    <property type="entry name" value="YggU-like"/>
    <property type="match status" value="1"/>
</dbReference>
<comment type="similarity">
    <text evidence="1">Belongs to the UPF0235 family.</text>
</comment>
<dbReference type="EMBL" id="LAZR01054148">
    <property type="protein sequence ID" value="KKK79180.1"/>
    <property type="molecule type" value="Genomic_DNA"/>
</dbReference>
<protein>
    <submittedName>
        <fullName evidence="2">Uncharacterized protein</fullName>
    </submittedName>
</protein>
<dbReference type="InterPro" id="IPR036591">
    <property type="entry name" value="YggU-like_sf"/>
</dbReference>
<name>A0A0F8YZ74_9ZZZZ</name>
<organism evidence="2">
    <name type="scientific">marine sediment metagenome</name>
    <dbReference type="NCBI Taxonomy" id="412755"/>
    <lineage>
        <taxon>unclassified sequences</taxon>
        <taxon>metagenomes</taxon>
        <taxon>ecological metagenomes</taxon>
    </lineage>
</organism>